<sequence>MADAPGGQCDVLVDGDRIVSIEVTVRPPDGAEVVDLSGTH</sequence>
<keyword evidence="2" id="KW-1185">Reference proteome</keyword>
<dbReference type="SUPFAM" id="SSF51338">
    <property type="entry name" value="Composite domain of metallo-dependent hydrolases"/>
    <property type="match status" value="1"/>
</dbReference>
<dbReference type="InterPro" id="IPR011059">
    <property type="entry name" value="Metal-dep_hydrolase_composite"/>
</dbReference>
<dbReference type="EMBL" id="JBHSYM010000003">
    <property type="protein sequence ID" value="MFC7010446.1"/>
    <property type="molecule type" value="Genomic_DNA"/>
</dbReference>
<evidence type="ECO:0000313" key="1">
    <source>
        <dbReference type="EMBL" id="MFC7010446.1"/>
    </source>
</evidence>
<dbReference type="Proteomes" id="UP001596409">
    <property type="component" value="Unassembled WGS sequence"/>
</dbReference>
<organism evidence="1 2">
    <name type="scientific">Streptomyces viridiviolaceus</name>
    <dbReference type="NCBI Taxonomy" id="68282"/>
    <lineage>
        <taxon>Bacteria</taxon>
        <taxon>Bacillati</taxon>
        <taxon>Actinomycetota</taxon>
        <taxon>Actinomycetes</taxon>
        <taxon>Kitasatosporales</taxon>
        <taxon>Streptomycetaceae</taxon>
        <taxon>Streptomyces</taxon>
    </lineage>
</organism>
<accession>A0ABW2DRK3</accession>
<protein>
    <submittedName>
        <fullName evidence="1">Uncharacterized protein</fullName>
    </submittedName>
</protein>
<comment type="caution">
    <text evidence="1">The sequence shown here is derived from an EMBL/GenBank/DDBJ whole genome shotgun (WGS) entry which is preliminary data.</text>
</comment>
<evidence type="ECO:0000313" key="2">
    <source>
        <dbReference type="Proteomes" id="UP001596409"/>
    </source>
</evidence>
<name>A0ABW2DRK3_9ACTN</name>
<dbReference type="Gene3D" id="2.30.40.10">
    <property type="entry name" value="Urease, subunit C, domain 1"/>
    <property type="match status" value="1"/>
</dbReference>
<reference evidence="2" key="1">
    <citation type="journal article" date="2019" name="Int. J. Syst. Evol. Microbiol.">
        <title>The Global Catalogue of Microorganisms (GCM) 10K type strain sequencing project: providing services to taxonomists for standard genome sequencing and annotation.</title>
        <authorList>
            <consortium name="The Broad Institute Genomics Platform"/>
            <consortium name="The Broad Institute Genome Sequencing Center for Infectious Disease"/>
            <person name="Wu L."/>
            <person name="Ma J."/>
        </authorList>
    </citation>
    <scope>NUCLEOTIDE SEQUENCE [LARGE SCALE GENOMIC DNA]</scope>
    <source>
        <strain evidence="2">JCM 4855</strain>
    </source>
</reference>
<proteinExistence type="predicted"/>
<gene>
    <name evidence="1" type="ORF">ACFQMH_01750</name>
</gene>